<proteinExistence type="predicted"/>
<feature type="compositionally biased region" description="Polar residues" evidence="6">
    <location>
        <begin position="91"/>
        <end position="106"/>
    </location>
</feature>
<dbReference type="OrthoDB" id="5954824at2759"/>
<feature type="compositionally biased region" description="Polar residues" evidence="6">
    <location>
        <begin position="128"/>
        <end position="137"/>
    </location>
</feature>
<feature type="compositionally biased region" description="Low complexity" evidence="6">
    <location>
        <begin position="62"/>
        <end position="80"/>
    </location>
</feature>
<keyword evidence="1" id="KW-0805">Transcription regulation</keyword>
<feature type="domain" description="Fork-head" evidence="7">
    <location>
        <begin position="177"/>
        <end position="272"/>
    </location>
</feature>
<dbReference type="Pfam" id="PF00250">
    <property type="entry name" value="Forkhead"/>
    <property type="match status" value="1"/>
</dbReference>
<comment type="subcellular location">
    <subcellularLocation>
        <location evidence="5">Nucleus</location>
    </subcellularLocation>
</comment>
<gene>
    <name evidence="8" type="ORF">BB559_000226</name>
</gene>
<dbReference type="Gene3D" id="1.10.10.10">
    <property type="entry name" value="Winged helix-like DNA-binding domain superfamily/Winged helix DNA-binding domain"/>
    <property type="match status" value="1"/>
</dbReference>
<evidence type="ECO:0000256" key="1">
    <source>
        <dbReference type="ARBA" id="ARBA00023015"/>
    </source>
</evidence>
<evidence type="ECO:0000256" key="2">
    <source>
        <dbReference type="ARBA" id="ARBA00023125"/>
    </source>
</evidence>
<dbReference type="FunFam" id="1.10.10.10:FF:000135">
    <property type="entry name" value="forkhead box protein G1"/>
    <property type="match status" value="1"/>
</dbReference>
<protein>
    <recommendedName>
        <fullName evidence="7">Fork-head domain-containing protein</fullName>
    </recommendedName>
</protein>
<dbReference type="SMART" id="SM00339">
    <property type="entry name" value="FH"/>
    <property type="match status" value="1"/>
</dbReference>
<feature type="region of interest" description="Disordered" evidence="6">
    <location>
        <begin position="686"/>
        <end position="715"/>
    </location>
</feature>
<sequence length="784" mass="88084">MYKNTPDIDAKPCVESNSNFMQEYPLQQKNVCPLHTYNISSSTNEFSPKNVFPNTSLDIHTPNSPTSPNSSLSPDNNKSNKTSHKRRATVDVTTDISNQTISPSSNPKKRLRSTSQLIASKDQKQYLNSINAGNYSETKPARRQKSSKTEARSRTGSIDISLLLDDSAMLKPISNGKLPHSYATIITYAILHHPEKKMTLNEIYNWIMDQYPHFKNIGVGWKNSIRHNLSLNRIFVKMTRPEKKSGKGSYWTVDFSVLSESISIGAKKRRIPPEILFSTGLWPRINAYRNVFPFKNNPKSLSSIIQPSTKENHVHNIANTVQSFRESKSTPGFTVDTTKPNNHSYDTDFDRFKQLSGNTPTLCSDFANNSYTPYSYGTDNFNFPNPLEFTKMNTQQQAQVLEYTNQQATPKNSGMEMQSTTTDMNPLSQDFFQRDYMSSLPLLDKSPPNILKKDKPTEKDIGAKPDKSVDSSLQILSSDKEYKNERLSNYPHGFMLGHPSAGNTDTSNNTISVASQLEQKIATSGVCPQELVSMSQHFNNTSLQSQLVSQFVDTLVYKPNETSPKLYHTLPENIKTENLNSNSNLNYGKPNNFIESEISMIIDDCLKTLTLNQQGNLVQASFNNHKGLDNDRKGISFGDLNNSMLLNYNPYGVDLESDTKQNYNLNTDNFVLDYLDTMTNSVPKPEEIGYLDSEPNVDVSSSAYSSGEPMAKTRNDVGKEIIKDRTEDFSPVKNDPYVGARLDANIVEDCNKFLGNFGMDISVKKVDDVEGKQPVFFEAEVANL</sequence>
<accession>A0A2T9Z5Y9</accession>
<dbReference type="CDD" id="cd00059">
    <property type="entry name" value="FH_FOX"/>
    <property type="match status" value="1"/>
</dbReference>
<keyword evidence="9" id="KW-1185">Reference proteome</keyword>
<dbReference type="SUPFAM" id="SSF46785">
    <property type="entry name" value="Winged helix' DNA-binding domain"/>
    <property type="match status" value="1"/>
</dbReference>
<evidence type="ECO:0000256" key="6">
    <source>
        <dbReference type="SAM" id="MobiDB-lite"/>
    </source>
</evidence>
<keyword evidence="2 5" id="KW-0238">DNA-binding</keyword>
<dbReference type="PANTHER" id="PTHR46078:SF2">
    <property type="entry name" value="FORK-HEAD DOMAIN-CONTAINING PROTEIN"/>
    <property type="match status" value="1"/>
</dbReference>
<comment type="caution">
    <text evidence="8">The sequence shown here is derived from an EMBL/GenBank/DDBJ whole genome shotgun (WGS) entry which is preliminary data.</text>
</comment>
<reference evidence="8 9" key="1">
    <citation type="journal article" date="2018" name="MBio">
        <title>Comparative Genomics Reveals the Core Gene Toolbox for the Fungus-Insect Symbiosis.</title>
        <authorList>
            <person name="Wang Y."/>
            <person name="Stata M."/>
            <person name="Wang W."/>
            <person name="Stajich J.E."/>
            <person name="White M.M."/>
            <person name="Moncalvo J.M."/>
        </authorList>
    </citation>
    <scope>NUCLEOTIDE SEQUENCE [LARGE SCALE GENOMIC DNA]</scope>
    <source>
        <strain evidence="8 9">AUS-77-4</strain>
    </source>
</reference>
<dbReference type="PROSITE" id="PS00658">
    <property type="entry name" value="FORK_HEAD_2"/>
    <property type="match status" value="1"/>
</dbReference>
<keyword evidence="4 5" id="KW-0539">Nucleus</keyword>
<dbReference type="PROSITE" id="PS50039">
    <property type="entry name" value="FORK_HEAD_3"/>
    <property type="match status" value="1"/>
</dbReference>
<feature type="DNA-binding region" description="Fork-head" evidence="5">
    <location>
        <begin position="177"/>
        <end position="272"/>
    </location>
</feature>
<dbReference type="GO" id="GO:0005634">
    <property type="term" value="C:nucleus"/>
    <property type="evidence" value="ECO:0007669"/>
    <property type="project" value="UniProtKB-SubCell"/>
</dbReference>
<evidence type="ECO:0000256" key="5">
    <source>
        <dbReference type="PROSITE-ProRule" id="PRU00089"/>
    </source>
</evidence>
<dbReference type="InterPro" id="IPR045912">
    <property type="entry name" value="FOXJ2/3-like"/>
</dbReference>
<evidence type="ECO:0000256" key="4">
    <source>
        <dbReference type="ARBA" id="ARBA00023242"/>
    </source>
</evidence>
<feature type="region of interest" description="Disordered" evidence="6">
    <location>
        <begin position="128"/>
        <end position="154"/>
    </location>
</feature>
<keyword evidence="3" id="KW-0804">Transcription</keyword>
<dbReference type="InterPro" id="IPR036388">
    <property type="entry name" value="WH-like_DNA-bd_sf"/>
</dbReference>
<dbReference type="GO" id="GO:0000981">
    <property type="term" value="F:DNA-binding transcription factor activity, RNA polymerase II-specific"/>
    <property type="evidence" value="ECO:0007669"/>
    <property type="project" value="TreeGrafter"/>
</dbReference>
<evidence type="ECO:0000256" key="3">
    <source>
        <dbReference type="ARBA" id="ARBA00023163"/>
    </source>
</evidence>
<dbReference type="EMBL" id="MBFT01000010">
    <property type="protein sequence ID" value="PVV00014.1"/>
    <property type="molecule type" value="Genomic_DNA"/>
</dbReference>
<dbReference type="STRING" id="61424.A0A2T9Z5Y9"/>
<evidence type="ECO:0000259" key="7">
    <source>
        <dbReference type="PROSITE" id="PS50039"/>
    </source>
</evidence>
<dbReference type="PRINTS" id="PR00053">
    <property type="entry name" value="FORKHEAD"/>
</dbReference>
<feature type="region of interest" description="Disordered" evidence="6">
    <location>
        <begin position="443"/>
        <end position="470"/>
    </location>
</feature>
<feature type="region of interest" description="Disordered" evidence="6">
    <location>
        <begin position="48"/>
        <end position="113"/>
    </location>
</feature>
<organism evidence="8 9">
    <name type="scientific">Furculomyces boomerangus</name>
    <dbReference type="NCBI Taxonomy" id="61424"/>
    <lineage>
        <taxon>Eukaryota</taxon>
        <taxon>Fungi</taxon>
        <taxon>Fungi incertae sedis</taxon>
        <taxon>Zoopagomycota</taxon>
        <taxon>Kickxellomycotina</taxon>
        <taxon>Harpellomycetes</taxon>
        <taxon>Harpellales</taxon>
        <taxon>Harpellaceae</taxon>
        <taxon>Furculomyces</taxon>
    </lineage>
</organism>
<dbReference type="PANTHER" id="PTHR46078">
    <property type="entry name" value="FORKHEAD BOX PROTEIN J2 FAMILY MEMBER"/>
    <property type="match status" value="1"/>
</dbReference>
<name>A0A2T9Z5Y9_9FUNG</name>
<feature type="compositionally biased region" description="Polar residues" evidence="6">
    <location>
        <begin position="48"/>
        <end position="58"/>
    </location>
</feature>
<dbReference type="GO" id="GO:0000978">
    <property type="term" value="F:RNA polymerase II cis-regulatory region sequence-specific DNA binding"/>
    <property type="evidence" value="ECO:0007669"/>
    <property type="project" value="TreeGrafter"/>
</dbReference>
<feature type="compositionally biased region" description="Basic and acidic residues" evidence="6">
    <location>
        <begin position="451"/>
        <end position="469"/>
    </location>
</feature>
<dbReference type="InterPro" id="IPR036390">
    <property type="entry name" value="WH_DNA-bd_sf"/>
</dbReference>
<evidence type="ECO:0000313" key="8">
    <source>
        <dbReference type="EMBL" id="PVV00014.1"/>
    </source>
</evidence>
<dbReference type="InterPro" id="IPR030456">
    <property type="entry name" value="TF_fork_head_CS_2"/>
</dbReference>
<dbReference type="Proteomes" id="UP000245699">
    <property type="component" value="Unassembled WGS sequence"/>
</dbReference>
<dbReference type="InterPro" id="IPR001766">
    <property type="entry name" value="Fork_head_dom"/>
</dbReference>
<dbReference type="AlphaFoldDB" id="A0A2T9Z5Y9"/>
<evidence type="ECO:0000313" key="9">
    <source>
        <dbReference type="Proteomes" id="UP000245699"/>
    </source>
</evidence>